<dbReference type="AlphaFoldDB" id="A0A2U1SMH7"/>
<evidence type="ECO:0000313" key="3">
    <source>
        <dbReference type="Proteomes" id="UP000245137"/>
    </source>
</evidence>
<comment type="caution">
    <text evidence="2">The sequence shown here is derived from an EMBL/GenBank/DDBJ whole genome shotgun (WGS) entry which is preliminary data.</text>
</comment>
<gene>
    <name evidence="2" type="ORF">C5689_16415</name>
</gene>
<dbReference type="Proteomes" id="UP000245137">
    <property type="component" value="Unassembled WGS sequence"/>
</dbReference>
<reference evidence="2 3" key="1">
    <citation type="journal article" date="2018" name="Appl. Microbiol. Biotechnol.">
        <title>Co-cultivation of the strictly anaerobic methanogen Methanosarcina barkeri with aerobic methanotrophs in an oxygen-limited membrane bioreactor.</title>
        <authorList>
            <person name="In 't Zandt M.H."/>
            <person name="van den Bosch T.J.M."/>
            <person name="Rijkers R."/>
            <person name="van Kessel M.A.H.J."/>
            <person name="Jetten M.S.M."/>
            <person name="Welte C.U."/>
        </authorList>
    </citation>
    <scope>NUCLEOTIDE SEQUENCE [LARGE SCALE GENOMIC DNA]</scope>
    <source>
        <strain evidence="2 3">DSM 17706</strain>
    </source>
</reference>
<proteinExistence type="predicted"/>
<accession>A0A2U1SMH7</accession>
<name>A0A2U1SMH7_METSR</name>
<feature type="region of interest" description="Disordered" evidence="1">
    <location>
        <begin position="36"/>
        <end position="74"/>
    </location>
</feature>
<dbReference type="EMBL" id="PUIV01000036">
    <property type="protein sequence ID" value="PWB92817.1"/>
    <property type="molecule type" value="Genomic_DNA"/>
</dbReference>
<evidence type="ECO:0000256" key="1">
    <source>
        <dbReference type="SAM" id="MobiDB-lite"/>
    </source>
</evidence>
<keyword evidence="3" id="KW-1185">Reference proteome</keyword>
<sequence>MLEHRRATADRCDVQMDSKIRSTGSETMDAVLGARNIARPAASRSRQRETLPPNSRRFDKDYSFTEAGSQPHFV</sequence>
<protein>
    <submittedName>
        <fullName evidence="2">Uncharacterized protein</fullName>
    </submittedName>
</protein>
<evidence type="ECO:0000313" key="2">
    <source>
        <dbReference type="EMBL" id="PWB92817.1"/>
    </source>
</evidence>
<organism evidence="2 3">
    <name type="scientific">Methylosinus sporium</name>
    <dbReference type="NCBI Taxonomy" id="428"/>
    <lineage>
        <taxon>Bacteria</taxon>
        <taxon>Pseudomonadati</taxon>
        <taxon>Pseudomonadota</taxon>
        <taxon>Alphaproteobacteria</taxon>
        <taxon>Hyphomicrobiales</taxon>
        <taxon>Methylocystaceae</taxon>
        <taxon>Methylosinus</taxon>
    </lineage>
</organism>